<dbReference type="OrthoDB" id="5412893at2759"/>
<sequence length="55" mass="5974">MAYSRLLTPRNIGLLSIFSLGGGYFMVKSRSLAEKQRVRAEGDYSVAVHRSGGGI</sequence>
<dbReference type="AlphaFoldDB" id="A0A7U2I0F9"/>
<gene>
    <name evidence="1" type="ORF">JI435_308060</name>
</gene>
<dbReference type="VEuPathDB" id="FungiDB:JI435_308060"/>
<protein>
    <submittedName>
        <fullName evidence="1">Uncharacterized protein</fullName>
    </submittedName>
</protein>
<evidence type="ECO:0000313" key="1">
    <source>
        <dbReference type="EMBL" id="QRC97169.1"/>
    </source>
</evidence>
<accession>A0A7U2I0F9</accession>
<proteinExistence type="predicted"/>
<dbReference type="Proteomes" id="UP000663193">
    <property type="component" value="Chromosome 7"/>
</dbReference>
<evidence type="ECO:0000313" key="2">
    <source>
        <dbReference type="Proteomes" id="UP000663193"/>
    </source>
</evidence>
<organism evidence="1 2">
    <name type="scientific">Phaeosphaeria nodorum (strain SN15 / ATCC MYA-4574 / FGSC 10173)</name>
    <name type="common">Glume blotch fungus</name>
    <name type="synonym">Parastagonospora nodorum</name>
    <dbReference type="NCBI Taxonomy" id="321614"/>
    <lineage>
        <taxon>Eukaryota</taxon>
        <taxon>Fungi</taxon>
        <taxon>Dikarya</taxon>
        <taxon>Ascomycota</taxon>
        <taxon>Pezizomycotina</taxon>
        <taxon>Dothideomycetes</taxon>
        <taxon>Pleosporomycetidae</taxon>
        <taxon>Pleosporales</taxon>
        <taxon>Pleosporineae</taxon>
        <taxon>Phaeosphaeriaceae</taxon>
        <taxon>Parastagonospora</taxon>
    </lineage>
</organism>
<dbReference type="EMBL" id="CP069029">
    <property type="protein sequence ID" value="QRC97169.1"/>
    <property type="molecule type" value="Genomic_DNA"/>
</dbReference>
<name>A0A7U2I0F9_PHANO</name>
<keyword evidence="2" id="KW-1185">Reference proteome</keyword>
<reference evidence="2" key="1">
    <citation type="journal article" date="2021" name="BMC Genomics">
        <title>Chromosome-level genome assembly and manually-curated proteome of model necrotroph Parastagonospora nodorum Sn15 reveals a genome-wide trove of candidate effector homologs, and redundancy of virulence-related functions within an accessory chromosome.</title>
        <authorList>
            <person name="Bertazzoni S."/>
            <person name="Jones D.A.B."/>
            <person name="Phan H.T."/>
            <person name="Tan K.-C."/>
            <person name="Hane J.K."/>
        </authorList>
    </citation>
    <scope>NUCLEOTIDE SEQUENCE [LARGE SCALE GENOMIC DNA]</scope>
    <source>
        <strain evidence="2">SN15 / ATCC MYA-4574 / FGSC 10173)</strain>
    </source>
</reference>